<comment type="cofactor">
    <cofactor evidence="1">
        <name>Mg(2+)</name>
        <dbReference type="ChEBI" id="CHEBI:18420"/>
    </cofactor>
</comment>
<evidence type="ECO:0000256" key="2">
    <source>
        <dbReference type="SAM" id="MobiDB-lite"/>
    </source>
</evidence>
<comment type="catalytic activity">
    <reaction evidence="1">
        <text>ATP + H2O = ADP + phosphate + H(+)</text>
        <dbReference type="Rhea" id="RHEA:13065"/>
        <dbReference type="ChEBI" id="CHEBI:15377"/>
        <dbReference type="ChEBI" id="CHEBI:15378"/>
        <dbReference type="ChEBI" id="CHEBI:30616"/>
        <dbReference type="ChEBI" id="CHEBI:43474"/>
        <dbReference type="ChEBI" id="CHEBI:456216"/>
        <dbReference type="EC" id="5.6.2.3"/>
    </reaction>
</comment>
<gene>
    <name evidence="4" type="primary">RRM3</name>
    <name evidence="4" type="ORF">AK812_SmicGene4958</name>
</gene>
<dbReference type="InterPro" id="IPR051055">
    <property type="entry name" value="PIF1_helicase"/>
</dbReference>
<dbReference type="GO" id="GO:0016887">
    <property type="term" value="F:ATP hydrolysis activity"/>
    <property type="evidence" value="ECO:0007669"/>
    <property type="project" value="RHEA"/>
</dbReference>
<evidence type="ECO:0000313" key="4">
    <source>
        <dbReference type="EMBL" id="OLQ11228.1"/>
    </source>
</evidence>
<keyword evidence="1 4" id="KW-0347">Helicase</keyword>
<feature type="compositionally biased region" description="Low complexity" evidence="2">
    <location>
        <begin position="322"/>
        <end position="338"/>
    </location>
</feature>
<proteinExistence type="inferred from homology"/>
<keyword evidence="1" id="KW-0233">DNA recombination</keyword>
<feature type="domain" description="DNA helicase Pif1-like DEAD-box helicase" evidence="3">
    <location>
        <begin position="23"/>
        <end position="197"/>
    </location>
</feature>
<keyword evidence="1" id="KW-0234">DNA repair</keyword>
<dbReference type="EC" id="5.6.2.3" evidence="1"/>
<dbReference type="GO" id="GO:0043139">
    <property type="term" value="F:5'-3' DNA helicase activity"/>
    <property type="evidence" value="ECO:0007669"/>
    <property type="project" value="UniProtKB-EC"/>
</dbReference>
<evidence type="ECO:0000313" key="5">
    <source>
        <dbReference type="Proteomes" id="UP000186817"/>
    </source>
</evidence>
<dbReference type="EMBL" id="LSRX01000063">
    <property type="protein sequence ID" value="OLQ11228.1"/>
    <property type="molecule type" value="Genomic_DNA"/>
</dbReference>
<reference evidence="4 5" key="1">
    <citation type="submission" date="2016-02" db="EMBL/GenBank/DDBJ databases">
        <title>Genome analysis of coral dinoflagellate symbionts highlights evolutionary adaptations to a symbiotic lifestyle.</title>
        <authorList>
            <person name="Aranda M."/>
            <person name="Li Y."/>
            <person name="Liew Y.J."/>
            <person name="Baumgarten S."/>
            <person name="Simakov O."/>
            <person name="Wilson M."/>
            <person name="Piel J."/>
            <person name="Ashoor H."/>
            <person name="Bougouffa S."/>
            <person name="Bajic V.B."/>
            <person name="Ryu T."/>
            <person name="Ravasi T."/>
            <person name="Bayer T."/>
            <person name="Micklem G."/>
            <person name="Kim H."/>
            <person name="Bhak J."/>
            <person name="Lajeunesse T.C."/>
            <person name="Voolstra C.R."/>
        </authorList>
    </citation>
    <scope>NUCLEOTIDE SEQUENCE [LARGE SCALE GENOMIC DNA]</scope>
    <source>
        <strain evidence="4 5">CCMP2467</strain>
    </source>
</reference>
<dbReference type="OrthoDB" id="420537at2759"/>
<feature type="region of interest" description="Disordered" evidence="2">
    <location>
        <begin position="1"/>
        <end position="20"/>
    </location>
</feature>
<dbReference type="CDD" id="cd18037">
    <property type="entry name" value="DEXSc_Pif1_like"/>
    <property type="match status" value="1"/>
</dbReference>
<keyword evidence="1" id="KW-0378">Hydrolase</keyword>
<dbReference type="GO" id="GO:0005524">
    <property type="term" value="F:ATP binding"/>
    <property type="evidence" value="ECO:0007669"/>
    <property type="project" value="UniProtKB-KW"/>
</dbReference>
<accession>A0A1Q9EUY0</accession>
<name>A0A1Q9EUY0_SYMMI</name>
<evidence type="ECO:0000256" key="1">
    <source>
        <dbReference type="RuleBase" id="RU363044"/>
    </source>
</evidence>
<organism evidence="4 5">
    <name type="scientific">Symbiodinium microadriaticum</name>
    <name type="common">Dinoflagellate</name>
    <name type="synonym">Zooxanthella microadriatica</name>
    <dbReference type="NCBI Taxonomy" id="2951"/>
    <lineage>
        <taxon>Eukaryota</taxon>
        <taxon>Sar</taxon>
        <taxon>Alveolata</taxon>
        <taxon>Dinophyceae</taxon>
        <taxon>Suessiales</taxon>
        <taxon>Symbiodiniaceae</taxon>
        <taxon>Symbiodinium</taxon>
    </lineage>
</organism>
<dbReference type="GO" id="GO:0006281">
    <property type="term" value="P:DNA repair"/>
    <property type="evidence" value="ECO:0007669"/>
    <property type="project" value="UniProtKB-KW"/>
</dbReference>
<dbReference type="PANTHER" id="PTHR47642:SF5">
    <property type="entry name" value="ATP-DEPENDENT DNA HELICASE"/>
    <property type="match status" value="1"/>
</dbReference>
<keyword evidence="1" id="KW-0067">ATP-binding</keyword>
<dbReference type="Pfam" id="PF05970">
    <property type="entry name" value="PIF1"/>
    <property type="match status" value="1"/>
</dbReference>
<dbReference type="SUPFAM" id="SSF52540">
    <property type="entry name" value="P-loop containing nucleoside triphosphate hydrolases"/>
    <property type="match status" value="2"/>
</dbReference>
<dbReference type="GO" id="GO:0006310">
    <property type="term" value="P:DNA recombination"/>
    <property type="evidence" value="ECO:0007669"/>
    <property type="project" value="UniProtKB-KW"/>
</dbReference>
<dbReference type="Proteomes" id="UP000186817">
    <property type="component" value="Unassembled WGS sequence"/>
</dbReference>
<dbReference type="AlphaFoldDB" id="A0A1Q9EUY0"/>
<sequence length="752" mass="81031">MCESASAQMQNGLQAKPKVDPELTPAQRAVVDLVLRGRSLFLTGAAGTGKSLVLRAVNREAKRQVALTAPTGAAALQIGGTTLHSWAGIGRGNGSTAELVARVCADIDACNRWVFATLLVIDEVSMLSARLMDALDAVGRAARGKPKEAFGGLQLLLCGDFCQLPAPEEHTWAFESKVWREVARMSVELTEVLRTDPEELGLATALAEDFTQVALTKAATVKELCEAQGVPYTTGCGYYKLDRKEKISATKGLVACKAGKFVSGSDAVRKLLGLSVGNITVGPSDIKAGWTLYVQSTSSNRKLPSGCSALLTGAKSAPAAKAKARSAPALKRPASASSTTPGKAPRTGAVKYPIDWEKMPGEGDGYIKAGSMKRVRFVDSEVEEIDKARLDATFGELAASVKEAKWTADGSTLTAPGGFKMKCYTEVEEEEDYLIAIQSASPKQFLATSLQEWMWFGNSDGSTTHKVPEKTLVKNAVRLCKKAIADAQTFMFDQVRSGCLSATSWQMLMDLHSKPRPLDRCPAAVVPTNQQADEINLSALAKLGSKSQVHDYQATRAGQIKVHQAPTQLRLCRSCVVVLTTSVRVGPLGEEILPNGTRCRVTGFVQLPRRVFDHKHPDFEAVYERPIRQFMLNHDGYLPQVQVMGTEGGEEEHVIYPVSFGDNSWSAKSPDGPHFVQLPLRLGWALTAHRAQGSTLDAANVVLHGLFSPGQAYVALSRCRRASDLWITGLPARHGDGTVPAFLPDAKDDDER</sequence>
<keyword evidence="1" id="KW-0227">DNA damage</keyword>
<keyword evidence="5" id="KW-1185">Reference proteome</keyword>
<feature type="compositionally biased region" description="Polar residues" evidence="2">
    <location>
        <begin position="1"/>
        <end position="13"/>
    </location>
</feature>
<evidence type="ECO:0000259" key="3">
    <source>
        <dbReference type="Pfam" id="PF05970"/>
    </source>
</evidence>
<comment type="caution">
    <text evidence="4">The sequence shown here is derived from an EMBL/GenBank/DDBJ whole genome shotgun (WGS) entry which is preliminary data.</text>
</comment>
<dbReference type="CDD" id="cd18809">
    <property type="entry name" value="SF1_C_RecD"/>
    <property type="match status" value="1"/>
</dbReference>
<dbReference type="InterPro" id="IPR010285">
    <property type="entry name" value="DNA_helicase_pif1-like_DEAD"/>
</dbReference>
<dbReference type="PANTHER" id="PTHR47642">
    <property type="entry name" value="ATP-DEPENDENT DNA HELICASE"/>
    <property type="match status" value="1"/>
</dbReference>
<dbReference type="GO" id="GO:0000723">
    <property type="term" value="P:telomere maintenance"/>
    <property type="evidence" value="ECO:0007669"/>
    <property type="project" value="InterPro"/>
</dbReference>
<comment type="similarity">
    <text evidence="1">Belongs to the helicase family.</text>
</comment>
<dbReference type="InterPro" id="IPR027417">
    <property type="entry name" value="P-loop_NTPase"/>
</dbReference>
<feature type="region of interest" description="Disordered" evidence="2">
    <location>
        <begin position="322"/>
        <end position="348"/>
    </location>
</feature>
<dbReference type="Gene3D" id="3.40.50.300">
    <property type="entry name" value="P-loop containing nucleotide triphosphate hydrolases"/>
    <property type="match status" value="1"/>
</dbReference>
<keyword evidence="1" id="KW-0547">Nucleotide-binding</keyword>
<protein>
    <recommendedName>
        <fullName evidence="1">ATP-dependent DNA helicase</fullName>
        <ecNumber evidence="1">5.6.2.3</ecNumber>
    </recommendedName>
</protein>